<dbReference type="Gene3D" id="3.30.450.20">
    <property type="entry name" value="PAS domain"/>
    <property type="match status" value="1"/>
</dbReference>
<proteinExistence type="predicted"/>
<dbReference type="NCBIfam" id="TIGR00229">
    <property type="entry name" value="sensory_box"/>
    <property type="match status" value="1"/>
</dbReference>
<dbReference type="Proteomes" id="UP000238823">
    <property type="component" value="Unassembled WGS sequence"/>
</dbReference>
<name>A0A2S9YW25_9BACT</name>
<dbReference type="OrthoDB" id="7673416at2"/>
<dbReference type="InterPro" id="IPR000700">
    <property type="entry name" value="PAS-assoc_C"/>
</dbReference>
<dbReference type="NCBIfam" id="TIGR00254">
    <property type="entry name" value="GGDEF"/>
    <property type="match status" value="1"/>
</dbReference>
<dbReference type="InterPro" id="IPR013655">
    <property type="entry name" value="PAS_fold_3"/>
</dbReference>
<dbReference type="GO" id="GO:0071111">
    <property type="term" value="F:cyclic-guanylate-specific phosphodiesterase activity"/>
    <property type="evidence" value="ECO:0007669"/>
    <property type="project" value="UniProtKB-EC"/>
</dbReference>
<comment type="caution">
    <text evidence="5">The sequence shown here is derived from an EMBL/GenBank/DDBJ whole genome shotgun (WGS) entry which is preliminary data.</text>
</comment>
<dbReference type="InterPro" id="IPR043128">
    <property type="entry name" value="Rev_trsase/Diguanyl_cyclase"/>
</dbReference>
<accession>A0A2S9YW25</accession>
<protein>
    <submittedName>
        <fullName evidence="5">Cyclic di-GMP phosphodiesterase Gmr</fullName>
        <ecNumber evidence="5">3.1.4.52</ecNumber>
    </submittedName>
</protein>
<dbReference type="PROSITE" id="PS50112">
    <property type="entry name" value="PAS"/>
    <property type="match status" value="1"/>
</dbReference>
<dbReference type="SUPFAM" id="SSF141868">
    <property type="entry name" value="EAL domain-like"/>
    <property type="match status" value="1"/>
</dbReference>
<evidence type="ECO:0000259" key="3">
    <source>
        <dbReference type="PROSITE" id="PS50883"/>
    </source>
</evidence>
<dbReference type="Pfam" id="PF00990">
    <property type="entry name" value="GGDEF"/>
    <property type="match status" value="1"/>
</dbReference>
<dbReference type="InterPro" id="IPR001633">
    <property type="entry name" value="EAL_dom"/>
</dbReference>
<dbReference type="FunFam" id="3.20.20.450:FF:000001">
    <property type="entry name" value="Cyclic di-GMP phosphodiesterase yahA"/>
    <property type="match status" value="1"/>
</dbReference>
<dbReference type="InterPro" id="IPR035965">
    <property type="entry name" value="PAS-like_dom_sf"/>
</dbReference>
<dbReference type="SMART" id="SM00052">
    <property type="entry name" value="EAL"/>
    <property type="match status" value="1"/>
</dbReference>
<dbReference type="RefSeq" id="WP_146157346.1">
    <property type="nucleotide sequence ID" value="NZ_PVNL01000029.1"/>
</dbReference>
<feature type="domain" description="EAL" evidence="3">
    <location>
        <begin position="437"/>
        <end position="693"/>
    </location>
</feature>
<dbReference type="InterPro" id="IPR035919">
    <property type="entry name" value="EAL_sf"/>
</dbReference>
<dbReference type="PANTHER" id="PTHR44757:SF2">
    <property type="entry name" value="BIOFILM ARCHITECTURE MAINTENANCE PROTEIN MBAA"/>
    <property type="match status" value="1"/>
</dbReference>
<dbReference type="Pfam" id="PF00563">
    <property type="entry name" value="EAL"/>
    <property type="match status" value="1"/>
</dbReference>
<dbReference type="Gene3D" id="3.20.20.450">
    <property type="entry name" value="EAL domain"/>
    <property type="match status" value="1"/>
</dbReference>
<dbReference type="InterPro" id="IPR000160">
    <property type="entry name" value="GGDEF_dom"/>
</dbReference>
<evidence type="ECO:0000259" key="2">
    <source>
        <dbReference type="PROSITE" id="PS50113"/>
    </source>
</evidence>
<dbReference type="EMBL" id="PVNL01000029">
    <property type="protein sequence ID" value="PRQ09283.1"/>
    <property type="molecule type" value="Genomic_DNA"/>
</dbReference>
<dbReference type="InterPro" id="IPR052155">
    <property type="entry name" value="Biofilm_reg_signaling"/>
</dbReference>
<evidence type="ECO:0000259" key="1">
    <source>
        <dbReference type="PROSITE" id="PS50112"/>
    </source>
</evidence>
<dbReference type="CDD" id="cd01949">
    <property type="entry name" value="GGDEF"/>
    <property type="match status" value="1"/>
</dbReference>
<evidence type="ECO:0000313" key="6">
    <source>
        <dbReference type="Proteomes" id="UP000238823"/>
    </source>
</evidence>
<dbReference type="CDD" id="cd01948">
    <property type="entry name" value="EAL"/>
    <property type="match status" value="1"/>
</dbReference>
<sequence>MTWSDDAPPSARVLIAAETELAAQLIAALREAPSWRFETSVVHPTEVDFDRIDDEFDVYLVDVSTLDPHVSSADVAGRRPVIAICHELETSLERVRAAGGYELLEQQDLTPRTLERTIRHALEQAQLGASLREAKARHALLMRAANDGLWEWDLNTDTIHYSPRWKQLFGIDDEDIGDSRDVWLSRVHQDDLPGLRADLSAHIDGRSVIHQFEHRVRQRDGGYRWVLSRGLVRRDRWGRASALAGSLTDINRRKRAEALAAPHALHDELTGLPSRRVLVERLEHAIEQNRRDPEFRFSVLFLNLDRFKVLNDSIGLDSADRILAQLAQRLRDCVAEGTLVCRYGGDEFAILIEGNDEFSEADRLAAAIHDNLRQPFDLDEQTIFTTASIGITNSARNYERPAEVIRDAGVATSRAKRRGKSRSSTFDTAMRQEALNTLRTQMQLREAIVRQQFEVYYQPIVALGSCRLTGFEALVRWNHPKRGVIGPIEFIALAEETGLIVPIGQFVLREACSQMAAWHRRSPDANDVSISINLSGHQLGSPTLVTDIEQVLDEVGLPPEAVKLELTESTLIDDPTTATRILGRLRDRGIKLYIDDFGTGYSSLSYLHRFAIDGLKIDKSFVDMVGHDDRKAAIVPSIVGLAHNLGMGVVAEGVETPQQARELTLLDCGEAQGYLFSRPVPRDQASELIVRRILWDDDILKGP</sequence>
<gene>
    <name evidence="5" type="primary">gmr</name>
    <name evidence="5" type="ORF">ENSA7_09750</name>
</gene>
<dbReference type="EC" id="3.1.4.52" evidence="5"/>
<reference evidence="5 6" key="1">
    <citation type="submission" date="2018-03" db="EMBL/GenBank/DDBJ databases">
        <title>Draft Genome Sequences of the Obligatory Marine Myxobacteria Enhygromyxa salina SWB007.</title>
        <authorList>
            <person name="Poehlein A."/>
            <person name="Moghaddam J.A."/>
            <person name="Harms H."/>
            <person name="Alanjari M."/>
            <person name="Koenig G.M."/>
            <person name="Daniel R."/>
            <person name="Schaeberle T.F."/>
        </authorList>
    </citation>
    <scope>NUCLEOTIDE SEQUENCE [LARGE SCALE GENOMIC DNA]</scope>
    <source>
        <strain evidence="5 6">SWB007</strain>
    </source>
</reference>
<dbReference type="InterPro" id="IPR000014">
    <property type="entry name" value="PAS"/>
</dbReference>
<dbReference type="SUPFAM" id="SSF55785">
    <property type="entry name" value="PYP-like sensor domain (PAS domain)"/>
    <property type="match status" value="1"/>
</dbReference>
<dbReference type="InterPro" id="IPR001610">
    <property type="entry name" value="PAC"/>
</dbReference>
<dbReference type="Pfam" id="PF08447">
    <property type="entry name" value="PAS_3"/>
    <property type="match status" value="1"/>
</dbReference>
<evidence type="ECO:0000313" key="5">
    <source>
        <dbReference type="EMBL" id="PRQ09283.1"/>
    </source>
</evidence>
<dbReference type="Gene3D" id="3.30.70.270">
    <property type="match status" value="1"/>
</dbReference>
<feature type="domain" description="GGDEF" evidence="4">
    <location>
        <begin position="295"/>
        <end position="428"/>
    </location>
</feature>
<feature type="domain" description="PAS" evidence="1">
    <location>
        <begin position="134"/>
        <end position="206"/>
    </location>
</feature>
<dbReference type="CDD" id="cd00130">
    <property type="entry name" value="PAS"/>
    <property type="match status" value="1"/>
</dbReference>
<dbReference type="PROSITE" id="PS50883">
    <property type="entry name" value="EAL"/>
    <property type="match status" value="1"/>
</dbReference>
<feature type="domain" description="PAC" evidence="2">
    <location>
        <begin position="210"/>
        <end position="262"/>
    </location>
</feature>
<dbReference type="InterPro" id="IPR029787">
    <property type="entry name" value="Nucleotide_cyclase"/>
</dbReference>
<keyword evidence="5" id="KW-0378">Hydrolase</keyword>
<dbReference type="SMART" id="SM00086">
    <property type="entry name" value="PAC"/>
    <property type="match status" value="1"/>
</dbReference>
<dbReference type="PROSITE" id="PS50887">
    <property type="entry name" value="GGDEF"/>
    <property type="match status" value="1"/>
</dbReference>
<dbReference type="AlphaFoldDB" id="A0A2S9YW25"/>
<dbReference type="SMART" id="SM00091">
    <property type="entry name" value="PAS"/>
    <property type="match status" value="1"/>
</dbReference>
<evidence type="ECO:0000259" key="4">
    <source>
        <dbReference type="PROSITE" id="PS50887"/>
    </source>
</evidence>
<organism evidence="5 6">
    <name type="scientific">Enhygromyxa salina</name>
    <dbReference type="NCBI Taxonomy" id="215803"/>
    <lineage>
        <taxon>Bacteria</taxon>
        <taxon>Pseudomonadati</taxon>
        <taxon>Myxococcota</taxon>
        <taxon>Polyangia</taxon>
        <taxon>Nannocystales</taxon>
        <taxon>Nannocystaceae</taxon>
        <taxon>Enhygromyxa</taxon>
    </lineage>
</organism>
<dbReference type="PROSITE" id="PS50113">
    <property type="entry name" value="PAC"/>
    <property type="match status" value="1"/>
</dbReference>
<dbReference type="SUPFAM" id="SSF55073">
    <property type="entry name" value="Nucleotide cyclase"/>
    <property type="match status" value="1"/>
</dbReference>
<dbReference type="SMART" id="SM00267">
    <property type="entry name" value="GGDEF"/>
    <property type="match status" value="1"/>
</dbReference>
<dbReference type="PANTHER" id="PTHR44757">
    <property type="entry name" value="DIGUANYLATE CYCLASE DGCP"/>
    <property type="match status" value="1"/>
</dbReference>